<accession>A0A3B0Y2E9</accession>
<dbReference type="PANTHER" id="PTHR43034">
    <property type="entry name" value="ION-TRANSLOCATING OXIDOREDUCTASE COMPLEX SUBUNIT C"/>
    <property type="match status" value="1"/>
</dbReference>
<dbReference type="Pfam" id="PF01512">
    <property type="entry name" value="Complex1_51K"/>
    <property type="match status" value="1"/>
</dbReference>
<protein>
    <submittedName>
        <fullName evidence="10">Electron transport complex protein RnfC</fullName>
    </submittedName>
</protein>
<keyword evidence="5" id="KW-0249">Electron transport</keyword>
<keyword evidence="2" id="KW-0004">4Fe-4S</keyword>
<dbReference type="EMBL" id="UOFM01000111">
    <property type="protein sequence ID" value="VAW74838.1"/>
    <property type="molecule type" value="Genomic_DNA"/>
</dbReference>
<dbReference type="Gene3D" id="3.40.50.11540">
    <property type="entry name" value="NADH-ubiquinone oxidoreductase 51kDa subunit"/>
    <property type="match status" value="1"/>
</dbReference>
<dbReference type="Pfam" id="PF10531">
    <property type="entry name" value="SLBB"/>
    <property type="match status" value="1"/>
</dbReference>
<organism evidence="10">
    <name type="scientific">hydrothermal vent metagenome</name>
    <dbReference type="NCBI Taxonomy" id="652676"/>
    <lineage>
        <taxon>unclassified sequences</taxon>
        <taxon>metagenomes</taxon>
        <taxon>ecological metagenomes</taxon>
    </lineage>
</organism>
<dbReference type="SUPFAM" id="SSF46548">
    <property type="entry name" value="alpha-helical ferredoxin"/>
    <property type="match status" value="1"/>
</dbReference>
<evidence type="ECO:0000256" key="3">
    <source>
        <dbReference type="ARBA" id="ARBA00022723"/>
    </source>
</evidence>
<dbReference type="InterPro" id="IPR037225">
    <property type="entry name" value="Nuo51_FMN-bd_sf"/>
</dbReference>
<dbReference type="HAMAP" id="MF_00461">
    <property type="entry name" value="RsxC_RnfC"/>
    <property type="match status" value="1"/>
</dbReference>
<feature type="domain" description="4Fe-4S ferredoxin-type" evidence="9">
    <location>
        <begin position="367"/>
        <end position="397"/>
    </location>
</feature>
<dbReference type="Pfam" id="PF12838">
    <property type="entry name" value="Fer4_7"/>
    <property type="match status" value="1"/>
</dbReference>
<dbReference type="PROSITE" id="PS00198">
    <property type="entry name" value="4FE4S_FER_1"/>
    <property type="match status" value="1"/>
</dbReference>
<evidence type="ECO:0000256" key="1">
    <source>
        <dbReference type="ARBA" id="ARBA00022448"/>
    </source>
</evidence>
<evidence type="ECO:0000256" key="2">
    <source>
        <dbReference type="ARBA" id="ARBA00022485"/>
    </source>
</evidence>
<keyword evidence="1" id="KW-0813">Transport</keyword>
<dbReference type="Pfam" id="PF13375">
    <property type="entry name" value="RnfC_N"/>
    <property type="match status" value="1"/>
</dbReference>
<sequence length="548" mass="59765">MVTLLEKPASFHGGLHLPSKKSQSLTEPVKPATIPKRLFIPLSQNIGEPAEPVVKTGDKVLRGQLIARSLGYISAPVHASTSGIISDIGDYPVPHPSGLSAACIVIDSDGEDRAADTGLKMENVFRAEPADIRQRVRDAGIVGLGGAGFPTAVKLNPGPDREVSLLVINGAECEPYISCDEALMCCRPDDIIEGIRIMRYALQAKQVVIGIEDNMPNAIKYLQDALTRLDETDIRIAVVPTRYPAGGEKQLIYALTGEEVPSQGLPIDLGIVCHNVGTAAAVARAVHHGEPLISRIITVTGAGISQPCNLDVRIGTPIASLVEQCGGYTSEVARLLVGGPMMGFALRSDQLPVIKTSNCILATSIQETPDPTPASACIRCAQCVDVCPANLLPQQLYWYAFARDMEKIQDYNLFDCIECGCCAQVCPSHIPLVQYYRFAKTEIWDMEREREKSDLARRRHEARQARLEREKKALEERRARARKALDKKPKAGDASAKKAEIAAALARVKTRKTEQTDVSPRNTDNLTPEQRMKIDEVDRRRVNKVDGA</sequence>
<keyword evidence="3" id="KW-0479">Metal-binding</keyword>
<dbReference type="GO" id="GO:0016020">
    <property type="term" value="C:membrane"/>
    <property type="evidence" value="ECO:0007669"/>
    <property type="project" value="InterPro"/>
</dbReference>
<dbReference type="PANTHER" id="PTHR43034:SF2">
    <property type="entry name" value="ION-TRANSLOCATING OXIDOREDUCTASE COMPLEX SUBUNIT C"/>
    <property type="match status" value="1"/>
</dbReference>
<dbReference type="SUPFAM" id="SSF142019">
    <property type="entry name" value="Nqo1 FMN-binding domain-like"/>
    <property type="match status" value="1"/>
</dbReference>
<dbReference type="AlphaFoldDB" id="A0A3B0Y2E9"/>
<evidence type="ECO:0000256" key="4">
    <source>
        <dbReference type="ARBA" id="ARBA00022737"/>
    </source>
</evidence>
<dbReference type="Gene3D" id="3.30.70.20">
    <property type="match status" value="1"/>
</dbReference>
<dbReference type="NCBIfam" id="TIGR01945">
    <property type="entry name" value="rnfC"/>
    <property type="match status" value="1"/>
</dbReference>
<feature type="compositionally biased region" description="Basic and acidic residues" evidence="8">
    <location>
        <begin position="530"/>
        <end position="548"/>
    </location>
</feature>
<dbReference type="InterPro" id="IPR017896">
    <property type="entry name" value="4Fe4S_Fe-S-bd"/>
</dbReference>
<feature type="compositionally biased region" description="Polar residues" evidence="8">
    <location>
        <begin position="516"/>
        <end position="528"/>
    </location>
</feature>
<gene>
    <name evidence="10" type="ORF">MNBD_GAMMA14-2018</name>
</gene>
<dbReference type="InterPro" id="IPR019554">
    <property type="entry name" value="Soluble_ligand-bd"/>
</dbReference>
<evidence type="ECO:0000256" key="8">
    <source>
        <dbReference type="SAM" id="MobiDB-lite"/>
    </source>
</evidence>
<feature type="compositionally biased region" description="Basic and acidic residues" evidence="8">
    <location>
        <begin position="478"/>
        <end position="500"/>
    </location>
</feature>
<keyword evidence="6" id="KW-0408">Iron</keyword>
<feature type="region of interest" description="Disordered" evidence="8">
    <location>
        <begin position="478"/>
        <end position="548"/>
    </location>
</feature>
<dbReference type="InterPro" id="IPR017900">
    <property type="entry name" value="4Fe4S_Fe_S_CS"/>
</dbReference>
<dbReference type="PROSITE" id="PS51379">
    <property type="entry name" value="4FE4S_FER_2"/>
    <property type="match status" value="2"/>
</dbReference>
<dbReference type="GO" id="GO:0051539">
    <property type="term" value="F:4 iron, 4 sulfur cluster binding"/>
    <property type="evidence" value="ECO:0007669"/>
    <property type="project" value="UniProtKB-KW"/>
</dbReference>
<dbReference type="InterPro" id="IPR010208">
    <property type="entry name" value="Ion_transpt_RnfC/RsxC"/>
</dbReference>
<dbReference type="InterPro" id="IPR011538">
    <property type="entry name" value="Nuo51_FMN-bd"/>
</dbReference>
<keyword evidence="7" id="KW-0411">Iron-sulfur</keyword>
<evidence type="ECO:0000256" key="5">
    <source>
        <dbReference type="ARBA" id="ARBA00022982"/>
    </source>
</evidence>
<reference evidence="10" key="1">
    <citation type="submission" date="2018-06" db="EMBL/GenBank/DDBJ databases">
        <authorList>
            <person name="Zhirakovskaya E."/>
        </authorList>
    </citation>
    <scope>NUCLEOTIDE SEQUENCE</scope>
</reference>
<evidence type="ECO:0000256" key="7">
    <source>
        <dbReference type="ARBA" id="ARBA00023014"/>
    </source>
</evidence>
<keyword evidence="4" id="KW-0677">Repeat</keyword>
<proteinExistence type="inferred from homology"/>
<evidence type="ECO:0000313" key="10">
    <source>
        <dbReference type="EMBL" id="VAW74838.1"/>
    </source>
</evidence>
<dbReference type="GO" id="GO:0009055">
    <property type="term" value="F:electron transfer activity"/>
    <property type="evidence" value="ECO:0007669"/>
    <property type="project" value="InterPro"/>
</dbReference>
<dbReference type="GO" id="GO:0046872">
    <property type="term" value="F:metal ion binding"/>
    <property type="evidence" value="ECO:0007669"/>
    <property type="project" value="UniProtKB-KW"/>
</dbReference>
<dbReference type="InterPro" id="IPR026902">
    <property type="entry name" value="RnfC_N"/>
</dbReference>
<dbReference type="NCBIfam" id="NF003454">
    <property type="entry name" value="PRK05035.1"/>
    <property type="match status" value="1"/>
</dbReference>
<feature type="domain" description="4Fe-4S ferredoxin-type" evidence="9">
    <location>
        <begin position="405"/>
        <end position="436"/>
    </location>
</feature>
<evidence type="ECO:0000256" key="6">
    <source>
        <dbReference type="ARBA" id="ARBA00023004"/>
    </source>
</evidence>
<evidence type="ECO:0000259" key="9">
    <source>
        <dbReference type="PROSITE" id="PS51379"/>
    </source>
</evidence>
<name>A0A3B0Y2E9_9ZZZZ</name>